<organism evidence="1 2">
    <name type="scientific">Gossypium stocksii</name>
    <dbReference type="NCBI Taxonomy" id="47602"/>
    <lineage>
        <taxon>Eukaryota</taxon>
        <taxon>Viridiplantae</taxon>
        <taxon>Streptophyta</taxon>
        <taxon>Embryophyta</taxon>
        <taxon>Tracheophyta</taxon>
        <taxon>Spermatophyta</taxon>
        <taxon>Magnoliopsida</taxon>
        <taxon>eudicotyledons</taxon>
        <taxon>Gunneridae</taxon>
        <taxon>Pentapetalae</taxon>
        <taxon>rosids</taxon>
        <taxon>malvids</taxon>
        <taxon>Malvales</taxon>
        <taxon>Malvaceae</taxon>
        <taxon>Malvoideae</taxon>
        <taxon>Gossypium</taxon>
    </lineage>
</organism>
<dbReference type="AlphaFoldDB" id="A0A9D3ZKZ0"/>
<dbReference type="OrthoDB" id="10403891at2759"/>
<accession>A0A9D3ZKZ0</accession>
<evidence type="ECO:0000313" key="2">
    <source>
        <dbReference type="Proteomes" id="UP000828251"/>
    </source>
</evidence>
<dbReference type="InterPro" id="IPR040256">
    <property type="entry name" value="At4g02000-like"/>
</dbReference>
<comment type="caution">
    <text evidence="1">The sequence shown here is derived from an EMBL/GenBank/DDBJ whole genome shotgun (WGS) entry which is preliminary data.</text>
</comment>
<reference evidence="1 2" key="1">
    <citation type="journal article" date="2021" name="Plant Biotechnol. J.">
        <title>Multi-omics assisted identification of the key and species-specific regulatory components of drought-tolerant mechanisms in Gossypium stocksii.</title>
        <authorList>
            <person name="Yu D."/>
            <person name="Ke L."/>
            <person name="Zhang D."/>
            <person name="Wu Y."/>
            <person name="Sun Y."/>
            <person name="Mei J."/>
            <person name="Sun J."/>
            <person name="Sun Y."/>
        </authorList>
    </citation>
    <scope>NUCLEOTIDE SEQUENCE [LARGE SCALE GENOMIC DNA]</scope>
    <source>
        <strain evidence="2">cv. E1</strain>
        <tissue evidence="1">Leaf</tissue>
    </source>
</reference>
<protein>
    <recommendedName>
        <fullName evidence="3">DUF4283 domain-containing protein</fullName>
    </recommendedName>
</protein>
<proteinExistence type="predicted"/>
<gene>
    <name evidence="1" type="ORF">J1N35_037480</name>
</gene>
<evidence type="ECO:0000313" key="1">
    <source>
        <dbReference type="EMBL" id="KAH1046696.1"/>
    </source>
</evidence>
<evidence type="ECO:0008006" key="3">
    <source>
        <dbReference type="Google" id="ProtNLM"/>
    </source>
</evidence>
<dbReference type="Proteomes" id="UP000828251">
    <property type="component" value="Unassembled WGS sequence"/>
</dbReference>
<dbReference type="PANTHER" id="PTHR31286">
    <property type="entry name" value="GLYCINE-RICH CELL WALL STRUCTURAL PROTEIN 1.8-LIKE"/>
    <property type="match status" value="1"/>
</dbReference>
<sequence length="163" mass="18798">MSWIKLSGLSGYMYKHKILVEIGGLVGKVAKLYLHTNNRIRGRFARMAVYVNLDKPLVSQILINGKIQKDEFLPTVYFHCGRYGHMKDVSPFRVFEPKSGKHPTPSETLLEVESINVNDLEETSEIYEPWMVVEKKSWRKPRDLPKKVVGITKKKMKGPILEI</sequence>
<dbReference type="PANTHER" id="PTHR31286:SF173">
    <property type="entry name" value="DUF4283 DOMAIN-CONTAINING PROTEIN"/>
    <property type="match status" value="1"/>
</dbReference>
<dbReference type="EMBL" id="JAIQCV010000011">
    <property type="protein sequence ID" value="KAH1046696.1"/>
    <property type="molecule type" value="Genomic_DNA"/>
</dbReference>
<keyword evidence="2" id="KW-1185">Reference proteome</keyword>
<name>A0A9D3ZKZ0_9ROSI</name>